<feature type="signal peptide" evidence="1">
    <location>
        <begin position="1"/>
        <end position="27"/>
    </location>
</feature>
<name>A0A0G4QD81_9GAMM</name>
<proteinExistence type="predicted"/>
<organism evidence="3 4">
    <name type="scientific">Proteus penneri</name>
    <dbReference type="NCBI Taxonomy" id="102862"/>
    <lineage>
        <taxon>Bacteria</taxon>
        <taxon>Pseudomonadati</taxon>
        <taxon>Pseudomonadota</taxon>
        <taxon>Gammaproteobacteria</taxon>
        <taxon>Enterobacterales</taxon>
        <taxon>Morganellaceae</taxon>
        <taxon>Proteus</taxon>
    </lineage>
</organism>
<dbReference type="Gene3D" id="1.20.58.2180">
    <property type="match status" value="1"/>
</dbReference>
<evidence type="ECO:0000256" key="1">
    <source>
        <dbReference type="SAM" id="SignalP"/>
    </source>
</evidence>
<dbReference type="PROSITE" id="PS50983">
    <property type="entry name" value="FE_B12_PBP"/>
    <property type="match status" value="1"/>
</dbReference>
<dbReference type="GO" id="GO:0071281">
    <property type="term" value="P:cellular response to iron ion"/>
    <property type="evidence" value="ECO:0007669"/>
    <property type="project" value="TreeGrafter"/>
</dbReference>
<dbReference type="InterPro" id="IPR050902">
    <property type="entry name" value="ABC_Transporter_SBP"/>
</dbReference>
<evidence type="ECO:0000313" key="4">
    <source>
        <dbReference type="Proteomes" id="UP000183920"/>
    </source>
</evidence>
<dbReference type="Proteomes" id="UP000183920">
    <property type="component" value="Unassembled WGS sequence"/>
</dbReference>
<dbReference type="RefSeq" id="WP_072064429.1">
    <property type="nucleotide sequence ID" value="NZ_CVRY01000005.1"/>
</dbReference>
<gene>
    <name evidence="3" type="primary">isdE</name>
    <name evidence="3" type="ORF">BN1804_02683</name>
</gene>
<dbReference type="AlphaFoldDB" id="A0A0G4QD81"/>
<evidence type="ECO:0000259" key="2">
    <source>
        <dbReference type="PROSITE" id="PS50983"/>
    </source>
</evidence>
<dbReference type="InterPro" id="IPR002491">
    <property type="entry name" value="ABC_transptr_periplasmic_BD"/>
</dbReference>
<dbReference type="PANTHER" id="PTHR30535:SF34">
    <property type="entry name" value="MOLYBDATE-BINDING PROTEIN MOLA"/>
    <property type="match status" value="1"/>
</dbReference>
<dbReference type="PANTHER" id="PTHR30535">
    <property type="entry name" value="VITAMIN B12-BINDING PROTEIN"/>
    <property type="match status" value="1"/>
</dbReference>
<feature type="domain" description="Fe/B12 periplasmic-binding" evidence="2">
    <location>
        <begin position="48"/>
        <end position="311"/>
    </location>
</feature>
<evidence type="ECO:0000313" key="3">
    <source>
        <dbReference type="EMBL" id="CRL63820.1"/>
    </source>
</evidence>
<sequence precursor="true">MAICRRQFLTYLTTIATLSALPHSVRAAITSRIAAQFGHVPASTAIHRVISAGPPTDQLLLALAPEKLLGFSSLNLEKSSLFSDELRKLPRLGRLSGRGSTLSLEALLMLEPDIIIDSGNVDETYRSLAKRVSDQTGVPYVLIDGTLKDSPAQLRQTGALLGVTERAETLALIAEQYLNDAALFASEQKAHPRFYLARGAKGLQTGARHSIHTEAIEALGFENVVDVPDFTGLTDVSPEQLLMWNPEIIITQDENAYQQIMQDSVWKSIQAVKNNKVLLFKGLPFGWLDGPPGINRLMGMRRLQGHFDPRIEKQAVRDLQNYFAHFYHTQLSAEQCQQLLGYS</sequence>
<dbReference type="SUPFAM" id="SSF53807">
    <property type="entry name" value="Helical backbone' metal receptor"/>
    <property type="match status" value="1"/>
</dbReference>
<accession>A0A0G4QD81</accession>
<dbReference type="Gene3D" id="3.40.50.1980">
    <property type="entry name" value="Nitrogenase molybdenum iron protein domain"/>
    <property type="match status" value="2"/>
</dbReference>
<feature type="chain" id="PRO_5005196197" evidence="1">
    <location>
        <begin position="28"/>
        <end position="343"/>
    </location>
</feature>
<keyword evidence="1" id="KW-0732">Signal</keyword>
<reference evidence="4" key="1">
    <citation type="submission" date="2015-06" db="EMBL/GenBank/DDBJ databases">
        <authorList>
            <person name="Urmite Genomes"/>
        </authorList>
    </citation>
    <scope>NUCLEOTIDE SEQUENCE [LARGE SCALE GENOMIC DNA]</scope>
    <source>
        <strain evidence="4">CSUR P1867</strain>
    </source>
</reference>
<protein>
    <submittedName>
        <fullName evidence="3">High-affinity heme uptake system protein IsdE</fullName>
    </submittedName>
</protein>
<dbReference type="EMBL" id="CVRY01000005">
    <property type="protein sequence ID" value="CRL63820.1"/>
    <property type="molecule type" value="Genomic_DNA"/>
</dbReference>
<dbReference type="Pfam" id="PF01497">
    <property type="entry name" value="Peripla_BP_2"/>
    <property type="match status" value="1"/>
</dbReference>